<evidence type="ECO:0000259" key="6">
    <source>
        <dbReference type="PROSITE" id="PS50089"/>
    </source>
</evidence>
<feature type="transmembrane region" description="Helical" evidence="5">
    <location>
        <begin position="373"/>
        <end position="394"/>
    </location>
</feature>
<dbReference type="PANTHER" id="PTHR15302">
    <property type="entry name" value="E3 UBIQUITIN-PROTEIN LIGASE RNF103"/>
    <property type="match status" value="1"/>
</dbReference>
<keyword evidence="2" id="KW-0862">Zinc</keyword>
<dbReference type="InterPro" id="IPR001841">
    <property type="entry name" value="Znf_RING"/>
</dbReference>
<feature type="region of interest" description="Disordered" evidence="4">
    <location>
        <begin position="621"/>
        <end position="640"/>
    </location>
</feature>
<sequence>MWFYFRLVLLAFYFLLLFFLSRLLEAVSWYQGNSTFFYSRQILEPISLSVLKLKQILESRGISYAGVVEKQELTALVESSGEVVQEELDSAIETENSSSRSSVFSKTTKSTHFTCGSHFYEEVEDTKDSVWLVQVIPSGLTQPLLDTSTWKQVISKVSRFGVRTGIFECSLDERLCARKKWTMPQLVLALPRGHRAKQEVVLHSYLFPAKAQAVVQWIRHLLATRIKMVGSPDELENHWLKYSPETPLSEVRVILLSTMSQPPLFLSSLAIKFTGRIRFGLVNISENNKIQWKKKLKVSKFPIYLIVTPEKTVVYGHQCGEILNFESMDLFLKWLRPEMNDIFLLSLFIVNIFTGFGLFLLSGKIWKHVIHLLFQIIKCNCVLFLVWLLVIGLFQFPFMETTSEFCLKVVRYLSGTPVASLIRYDWKLHLSSYLLFVTFIVLGTISGVIWKKLGYNSSFNESFFFADWWTDPWEGYILSYLFRPMATLSRPMVPQDLDLEEGMELLIGRLVVPNLWLQPVYPTDYIKDLPVWTYCGWCTSDDKMHKVEMDAQFNYEHTKDMENSKIMSEELAHPLNYHLAKQDLKPDSGQVLMDSNVKTKIKDCDCSTTAERRLSSNYWQSSDVSDEENHGFQSPNDDKQQRTPLGMLECRECAICLERYHYGVSLCGLPCGHNYHCQCIMAWLCRDSCNHCCPVCRWPCYKPRPKVS</sequence>
<keyword evidence="1 3" id="KW-0479">Metal-binding</keyword>
<evidence type="ECO:0000313" key="8">
    <source>
        <dbReference type="RefSeq" id="XP_013784940.2"/>
    </source>
</evidence>
<dbReference type="CDD" id="cd16473">
    <property type="entry name" value="RING-H2_RNF103"/>
    <property type="match status" value="1"/>
</dbReference>
<dbReference type="Gene3D" id="3.30.40.10">
    <property type="entry name" value="Zinc/RING finger domain, C3HC4 (zinc finger)"/>
    <property type="match status" value="1"/>
</dbReference>
<dbReference type="SMART" id="SM00184">
    <property type="entry name" value="RING"/>
    <property type="match status" value="1"/>
</dbReference>
<feature type="transmembrane region" description="Helical" evidence="5">
    <location>
        <begin position="342"/>
        <end position="361"/>
    </location>
</feature>
<keyword evidence="7" id="KW-1185">Reference proteome</keyword>
<reference evidence="8" key="1">
    <citation type="submission" date="2025-08" db="UniProtKB">
        <authorList>
            <consortium name="RefSeq"/>
        </authorList>
    </citation>
    <scope>IDENTIFICATION</scope>
    <source>
        <tissue evidence="8">Muscle</tissue>
    </source>
</reference>
<dbReference type="SUPFAM" id="SSF57850">
    <property type="entry name" value="RING/U-box"/>
    <property type="match status" value="1"/>
</dbReference>
<dbReference type="Proteomes" id="UP000694941">
    <property type="component" value="Unplaced"/>
</dbReference>
<organism evidence="7 8">
    <name type="scientific">Limulus polyphemus</name>
    <name type="common">Atlantic horseshoe crab</name>
    <dbReference type="NCBI Taxonomy" id="6850"/>
    <lineage>
        <taxon>Eukaryota</taxon>
        <taxon>Metazoa</taxon>
        <taxon>Ecdysozoa</taxon>
        <taxon>Arthropoda</taxon>
        <taxon>Chelicerata</taxon>
        <taxon>Merostomata</taxon>
        <taxon>Xiphosura</taxon>
        <taxon>Limulidae</taxon>
        <taxon>Limulus</taxon>
    </lineage>
</organism>
<dbReference type="RefSeq" id="XP_013784940.2">
    <property type="nucleotide sequence ID" value="XM_013929486.2"/>
</dbReference>
<evidence type="ECO:0000256" key="2">
    <source>
        <dbReference type="ARBA" id="ARBA00022833"/>
    </source>
</evidence>
<accession>A0ABM1BME2</accession>
<dbReference type="GeneID" id="106469032"/>
<proteinExistence type="predicted"/>
<evidence type="ECO:0000256" key="3">
    <source>
        <dbReference type="PROSITE-ProRule" id="PRU00175"/>
    </source>
</evidence>
<dbReference type="InterPro" id="IPR013083">
    <property type="entry name" value="Znf_RING/FYVE/PHD"/>
</dbReference>
<keyword evidence="1 3" id="KW-0863">Zinc-finger</keyword>
<dbReference type="Pfam" id="PF13639">
    <property type="entry name" value="zf-RING_2"/>
    <property type="match status" value="1"/>
</dbReference>
<evidence type="ECO:0000256" key="4">
    <source>
        <dbReference type="SAM" id="MobiDB-lite"/>
    </source>
</evidence>
<dbReference type="InterPro" id="IPR042494">
    <property type="entry name" value="RNF103"/>
</dbReference>
<dbReference type="PANTHER" id="PTHR15302:SF0">
    <property type="entry name" value="E3 UBIQUITIN-PROTEIN LIGASE RNF103"/>
    <property type="match status" value="1"/>
</dbReference>
<keyword evidence="5" id="KW-0812">Transmembrane</keyword>
<keyword evidence="5" id="KW-0472">Membrane</keyword>
<keyword evidence="5" id="KW-1133">Transmembrane helix</keyword>
<evidence type="ECO:0000256" key="1">
    <source>
        <dbReference type="ARBA" id="ARBA00022771"/>
    </source>
</evidence>
<feature type="domain" description="RING-type" evidence="6">
    <location>
        <begin position="653"/>
        <end position="697"/>
    </location>
</feature>
<evidence type="ECO:0000313" key="7">
    <source>
        <dbReference type="Proteomes" id="UP000694941"/>
    </source>
</evidence>
<feature type="transmembrane region" description="Helical" evidence="5">
    <location>
        <begin position="430"/>
        <end position="450"/>
    </location>
</feature>
<protein>
    <submittedName>
        <fullName evidence="8">LOW QUALITY PROTEIN: E3 ubiquitin-protein ligase RNF103-like</fullName>
    </submittedName>
</protein>
<evidence type="ECO:0000256" key="5">
    <source>
        <dbReference type="SAM" id="Phobius"/>
    </source>
</evidence>
<gene>
    <name evidence="8" type="primary">LOC106469032</name>
</gene>
<name>A0ABM1BME2_LIMPO</name>
<dbReference type="PROSITE" id="PS50089">
    <property type="entry name" value="ZF_RING_2"/>
    <property type="match status" value="1"/>
</dbReference>